<feature type="binding site" evidence="2">
    <location>
        <position position="131"/>
    </location>
    <ligand>
        <name>Mg(2+)</name>
        <dbReference type="ChEBI" id="CHEBI:18420"/>
        <label>1</label>
    </ligand>
</feature>
<dbReference type="Pfam" id="PF02769">
    <property type="entry name" value="AIRS_C"/>
    <property type="match status" value="1"/>
</dbReference>
<feature type="binding site" evidence="2">
    <location>
        <position position="54"/>
    </location>
    <ligand>
        <name>Mg(2+)</name>
        <dbReference type="ChEBI" id="CHEBI:18420"/>
        <label>1</label>
    </ligand>
</feature>
<keyword evidence="2" id="KW-0479">Metal-binding</keyword>
<dbReference type="SUPFAM" id="SSF55326">
    <property type="entry name" value="PurM N-terminal domain-like"/>
    <property type="match status" value="1"/>
</dbReference>
<dbReference type="HAMAP" id="MF_02128">
    <property type="entry name" value="TMP_kinase"/>
    <property type="match status" value="1"/>
</dbReference>
<keyword evidence="2 5" id="KW-0418">Kinase</keyword>
<keyword evidence="1 2" id="KW-0784">Thiamine biosynthesis</keyword>
<sequence>MSEERTEINSLGEFGLIELLTKNIEIQQASTILGVGDDAAVIDHFGRQTVISTDMLVEGIHFDLMYTPLKHLGYKSVVVNLSDIYAMNANPTQITMSIAFSNRFSVDALNEFYEGVYAACEKYGVDLIGGDTTSSQKGFVISVTAIGEVAPDKFVKRSTAQKGDLLCVSGDLGAAYLGLTLLEREKRIYLESPQLQPDLEDQTYIIGRQLKPEARRDIIEFLQEQDIQPTAMMDVSDGLSSEILHICKQSNLGVVLYEEKIPIASETKEMALKFSLDPTAAALSGGEDYELLFTMKQADYDKIVLSEQISVIGYMTDISEGAHIHTKGGNKFKLVAQGWNAFQQ</sequence>
<dbReference type="NCBIfam" id="TIGR01379">
    <property type="entry name" value="thiL"/>
    <property type="match status" value="1"/>
</dbReference>
<dbReference type="PIRSF" id="PIRSF005303">
    <property type="entry name" value="Thiam_monoph_kin"/>
    <property type="match status" value="1"/>
</dbReference>
<comment type="function">
    <text evidence="2">Catalyzes the ATP-dependent phosphorylation of thiamine-monophosphate (TMP) to form thiamine-pyrophosphate (TPP), the active form of vitamin B1.</text>
</comment>
<dbReference type="EC" id="2.7.4.16" evidence="2"/>
<feature type="binding site" evidence="2">
    <location>
        <position position="113"/>
    </location>
    <ligand>
        <name>ATP</name>
        <dbReference type="ChEBI" id="CHEBI:30616"/>
    </ligand>
</feature>
<feature type="binding site" evidence="2">
    <location>
        <position position="53"/>
    </location>
    <ligand>
        <name>Mg(2+)</name>
        <dbReference type="ChEBI" id="CHEBI:18420"/>
        <label>1</label>
    </ligand>
</feature>
<feature type="binding site" evidence="2">
    <location>
        <position position="83"/>
    </location>
    <ligand>
        <name>Mg(2+)</name>
        <dbReference type="ChEBI" id="CHEBI:18420"/>
        <label>4</label>
    </ligand>
</feature>
<evidence type="ECO:0000313" key="5">
    <source>
        <dbReference type="EMBL" id="UPK70674.1"/>
    </source>
</evidence>
<comment type="miscellaneous">
    <text evidence="2">Reaction mechanism of ThiL seems to utilize a direct, inline transfer of the gamma-phosphate of ATP to TMP rather than a phosphorylated enzyme intermediate.</text>
</comment>
<feature type="binding site" evidence="2">
    <location>
        <position position="236"/>
    </location>
    <ligand>
        <name>ATP</name>
        <dbReference type="ChEBI" id="CHEBI:30616"/>
    </ligand>
</feature>
<reference evidence="5 6" key="1">
    <citation type="submission" date="2022-04" db="EMBL/GenBank/DDBJ databases">
        <title>The arsenic-methylating capacity of Chitinophaga filiformis YT5 during chitin decomposition.</title>
        <authorList>
            <person name="Chen G."/>
            <person name="Liang Y."/>
        </authorList>
    </citation>
    <scope>NUCLEOTIDE SEQUENCE [LARGE SCALE GENOMIC DNA]</scope>
    <source>
        <strain evidence="5 6">YT5</strain>
    </source>
</reference>
<feature type="binding site" evidence="2">
    <location>
        <position position="339"/>
    </location>
    <ligand>
        <name>substrate</name>
    </ligand>
</feature>
<dbReference type="InterPro" id="IPR036921">
    <property type="entry name" value="PurM-like_N_sf"/>
</dbReference>
<dbReference type="Proteomes" id="UP000830198">
    <property type="component" value="Chromosome"/>
</dbReference>
<comment type="similarity">
    <text evidence="2">Belongs to the thiamine-monophosphate kinase family.</text>
</comment>
<dbReference type="InterPro" id="IPR010918">
    <property type="entry name" value="PurM-like_C_dom"/>
</dbReference>
<organism evidence="5 6">
    <name type="scientific">Chitinophaga filiformis</name>
    <name type="common">Myxococcus filiformis</name>
    <name type="synonym">Flexibacter filiformis</name>
    <dbReference type="NCBI Taxonomy" id="104663"/>
    <lineage>
        <taxon>Bacteria</taxon>
        <taxon>Pseudomonadati</taxon>
        <taxon>Bacteroidota</taxon>
        <taxon>Chitinophagia</taxon>
        <taxon>Chitinophagales</taxon>
        <taxon>Chitinophagaceae</taxon>
        <taxon>Chitinophaga</taxon>
    </lineage>
</organism>
<name>A0ABY4I5K8_CHIFI</name>
<keyword evidence="2" id="KW-0547">Nucleotide-binding</keyword>
<protein>
    <recommendedName>
        <fullName evidence="2">Thiamine-monophosphate kinase</fullName>
        <shortName evidence="2">TMP kinase</shortName>
        <shortName evidence="2">Thiamine-phosphate kinase</shortName>
        <ecNumber evidence="2">2.7.4.16</ecNumber>
    </recommendedName>
</protein>
<feature type="domain" description="PurM-like N-terminal" evidence="3">
    <location>
        <begin position="36"/>
        <end position="149"/>
    </location>
</feature>
<dbReference type="Gene3D" id="3.90.650.10">
    <property type="entry name" value="PurM-like C-terminal domain"/>
    <property type="match status" value="1"/>
</dbReference>
<keyword evidence="2 5" id="KW-0808">Transferase</keyword>
<dbReference type="Gene3D" id="3.30.1330.10">
    <property type="entry name" value="PurM-like, N-terminal domain"/>
    <property type="match status" value="1"/>
</dbReference>
<keyword evidence="6" id="KW-1185">Reference proteome</keyword>
<feature type="binding site" evidence="2">
    <location>
        <position position="83"/>
    </location>
    <ligand>
        <name>Mg(2+)</name>
        <dbReference type="ChEBI" id="CHEBI:18420"/>
        <label>3</label>
    </ligand>
</feature>
<keyword evidence="2" id="KW-0067">ATP-binding</keyword>
<dbReference type="CDD" id="cd02194">
    <property type="entry name" value="ThiL"/>
    <property type="match status" value="1"/>
</dbReference>
<feature type="binding site" evidence="2">
    <location>
        <position position="52"/>
    </location>
    <ligand>
        <name>Mg(2+)</name>
        <dbReference type="ChEBI" id="CHEBI:18420"/>
        <label>4</label>
    </ligand>
</feature>
<feature type="binding site" evidence="2">
    <location>
        <position position="54"/>
    </location>
    <ligand>
        <name>Mg(2+)</name>
        <dbReference type="ChEBI" id="CHEBI:18420"/>
        <label>2</label>
    </ligand>
</feature>
<proteinExistence type="inferred from homology"/>
<evidence type="ECO:0000256" key="2">
    <source>
        <dbReference type="HAMAP-Rule" id="MF_02128"/>
    </source>
</evidence>
<feature type="binding site" evidence="2">
    <location>
        <begin position="130"/>
        <end position="131"/>
    </location>
    <ligand>
        <name>ATP</name>
        <dbReference type="ChEBI" id="CHEBI:30616"/>
    </ligand>
</feature>
<gene>
    <name evidence="2 5" type="primary">thiL</name>
    <name evidence="5" type="ORF">MYF79_05105</name>
</gene>
<comment type="catalytic activity">
    <reaction evidence="2">
        <text>thiamine phosphate + ATP = thiamine diphosphate + ADP</text>
        <dbReference type="Rhea" id="RHEA:15913"/>
        <dbReference type="ChEBI" id="CHEBI:30616"/>
        <dbReference type="ChEBI" id="CHEBI:37575"/>
        <dbReference type="ChEBI" id="CHEBI:58937"/>
        <dbReference type="ChEBI" id="CHEBI:456216"/>
        <dbReference type="EC" id="2.7.4.16"/>
    </reaction>
</comment>
<feature type="binding site" evidence="2">
    <location>
        <position position="287"/>
    </location>
    <ligand>
        <name>substrate</name>
    </ligand>
</feature>
<feature type="binding site" evidence="2">
    <location>
        <position position="38"/>
    </location>
    <ligand>
        <name>Mg(2+)</name>
        <dbReference type="ChEBI" id="CHEBI:18420"/>
        <label>4</label>
    </ligand>
</feature>
<comment type="pathway">
    <text evidence="2">Cofactor biosynthesis; thiamine diphosphate biosynthesis; thiamine diphosphate from thiamine phosphate: step 1/1.</text>
</comment>
<keyword evidence="2" id="KW-0460">Magnesium</keyword>
<dbReference type="InterPro" id="IPR016188">
    <property type="entry name" value="PurM-like_N"/>
</dbReference>
<dbReference type="Pfam" id="PF00586">
    <property type="entry name" value="AIRS"/>
    <property type="match status" value="1"/>
</dbReference>
<dbReference type="EMBL" id="CP095855">
    <property type="protein sequence ID" value="UPK70674.1"/>
    <property type="molecule type" value="Genomic_DNA"/>
</dbReference>
<dbReference type="PANTHER" id="PTHR30270">
    <property type="entry name" value="THIAMINE-MONOPHOSPHATE KINASE"/>
    <property type="match status" value="1"/>
</dbReference>
<dbReference type="InterPro" id="IPR036676">
    <property type="entry name" value="PurM-like_C_sf"/>
</dbReference>
<feature type="binding site" evidence="2">
    <location>
        <position position="157"/>
    </location>
    <ligand>
        <name>ATP</name>
        <dbReference type="ChEBI" id="CHEBI:30616"/>
    </ligand>
</feature>
<evidence type="ECO:0000256" key="1">
    <source>
        <dbReference type="ARBA" id="ARBA00022977"/>
    </source>
</evidence>
<feature type="binding site" evidence="2">
    <location>
        <position position="237"/>
    </location>
    <ligand>
        <name>Mg(2+)</name>
        <dbReference type="ChEBI" id="CHEBI:18420"/>
        <label>5</label>
    </ligand>
</feature>
<feature type="domain" description="PurM-like C-terminal" evidence="4">
    <location>
        <begin position="212"/>
        <end position="299"/>
    </location>
</feature>
<accession>A0ABY4I5K8</accession>
<evidence type="ECO:0000259" key="3">
    <source>
        <dbReference type="Pfam" id="PF00586"/>
    </source>
</evidence>
<dbReference type="RefSeq" id="WP_247812849.1">
    <property type="nucleotide sequence ID" value="NZ_CP095855.1"/>
</dbReference>
<dbReference type="SUPFAM" id="SSF56042">
    <property type="entry name" value="PurM C-terminal domain-like"/>
    <property type="match status" value="1"/>
</dbReference>
<feature type="binding site" evidence="2">
    <location>
        <position position="38"/>
    </location>
    <ligand>
        <name>Mg(2+)</name>
        <dbReference type="ChEBI" id="CHEBI:18420"/>
        <label>3</label>
    </ligand>
</feature>
<feature type="binding site" evidence="2">
    <location>
        <position position="61"/>
    </location>
    <ligand>
        <name>substrate</name>
    </ligand>
</feature>
<feature type="binding site" evidence="2">
    <location>
        <position position="83"/>
    </location>
    <ligand>
        <name>Mg(2+)</name>
        <dbReference type="ChEBI" id="CHEBI:18420"/>
        <label>2</label>
    </ligand>
</feature>
<evidence type="ECO:0000313" key="6">
    <source>
        <dbReference type="Proteomes" id="UP000830198"/>
    </source>
</evidence>
<dbReference type="GO" id="GO:0009030">
    <property type="term" value="F:thiamine-phosphate kinase activity"/>
    <property type="evidence" value="ECO:0007669"/>
    <property type="project" value="UniProtKB-EC"/>
</dbReference>
<dbReference type="InterPro" id="IPR006283">
    <property type="entry name" value="ThiL-like"/>
</dbReference>
<dbReference type="PANTHER" id="PTHR30270:SF0">
    <property type="entry name" value="THIAMINE-MONOPHOSPHATE KINASE"/>
    <property type="match status" value="1"/>
</dbReference>
<feature type="binding site" evidence="2">
    <location>
        <position position="234"/>
    </location>
    <ligand>
        <name>Mg(2+)</name>
        <dbReference type="ChEBI" id="CHEBI:18420"/>
        <label>3</label>
    </ligand>
</feature>
<evidence type="ECO:0000259" key="4">
    <source>
        <dbReference type="Pfam" id="PF02769"/>
    </source>
</evidence>